<evidence type="ECO:0000313" key="3">
    <source>
        <dbReference type="EMBL" id="KAA9356182.1"/>
    </source>
</evidence>
<dbReference type="AlphaFoldDB" id="A0A5N1JPG4"/>
<evidence type="ECO:0000313" key="4">
    <source>
        <dbReference type="Proteomes" id="UP000326344"/>
    </source>
</evidence>
<proteinExistence type="predicted"/>
<keyword evidence="1" id="KW-0732">Signal</keyword>
<feature type="domain" description="Secretion system C-terminal sorting" evidence="2">
    <location>
        <begin position="49"/>
        <end position="115"/>
    </location>
</feature>
<organism evidence="3 4">
    <name type="scientific">Larkinella humicola</name>
    <dbReference type="NCBI Taxonomy" id="2607654"/>
    <lineage>
        <taxon>Bacteria</taxon>
        <taxon>Pseudomonadati</taxon>
        <taxon>Bacteroidota</taxon>
        <taxon>Cytophagia</taxon>
        <taxon>Cytophagales</taxon>
        <taxon>Spirosomataceae</taxon>
        <taxon>Larkinella</taxon>
    </lineage>
</organism>
<evidence type="ECO:0000259" key="2">
    <source>
        <dbReference type="Pfam" id="PF18962"/>
    </source>
</evidence>
<dbReference type="EMBL" id="VTWS01000001">
    <property type="protein sequence ID" value="KAA9356182.1"/>
    <property type="molecule type" value="Genomic_DNA"/>
</dbReference>
<name>A0A5N1JPG4_9BACT</name>
<accession>A0A5N1JPG4</accession>
<keyword evidence="4" id="KW-1185">Reference proteome</keyword>
<dbReference type="Pfam" id="PF18962">
    <property type="entry name" value="Por_Secre_tail"/>
    <property type="match status" value="1"/>
</dbReference>
<comment type="caution">
    <text evidence="3">The sequence shown here is derived from an EMBL/GenBank/DDBJ whole genome shotgun (WGS) entry which is preliminary data.</text>
</comment>
<gene>
    <name evidence="3" type="ORF">F0P93_00040</name>
</gene>
<dbReference type="InterPro" id="IPR026444">
    <property type="entry name" value="Secre_tail"/>
</dbReference>
<feature type="chain" id="PRO_5025047735" description="Secretion system C-terminal sorting domain-containing protein" evidence="1">
    <location>
        <begin position="22"/>
        <end position="134"/>
    </location>
</feature>
<sequence length="134" mass="14284">MKTLIKSLLVAFTLTAVTVSASVADTNKPAGKPKTAAAFKSSMYKTIEGKIQIALQKETGGTVFVRLTNSAGKEFFVKQFGKRQEAARVRLDVSALPDGVYQVAISNGVETTTQELTLATTPQPQVAPRLVAIN</sequence>
<dbReference type="Proteomes" id="UP000326344">
    <property type="component" value="Unassembled WGS sequence"/>
</dbReference>
<feature type="signal peptide" evidence="1">
    <location>
        <begin position="1"/>
        <end position="21"/>
    </location>
</feature>
<reference evidence="3 4" key="1">
    <citation type="submission" date="2019-09" db="EMBL/GenBank/DDBJ databases">
        <title>Genome Sequence of Larkinella sp MA1.</title>
        <authorList>
            <person name="Srinivasan S."/>
        </authorList>
    </citation>
    <scope>NUCLEOTIDE SEQUENCE [LARGE SCALE GENOMIC DNA]</scope>
    <source>
        <strain evidence="3 4">MA1</strain>
    </source>
</reference>
<evidence type="ECO:0000256" key="1">
    <source>
        <dbReference type="SAM" id="SignalP"/>
    </source>
</evidence>
<dbReference type="RefSeq" id="WP_150874354.1">
    <property type="nucleotide sequence ID" value="NZ_VTWS01000001.1"/>
</dbReference>
<protein>
    <recommendedName>
        <fullName evidence="2">Secretion system C-terminal sorting domain-containing protein</fullName>
    </recommendedName>
</protein>